<dbReference type="Proteomes" id="UP000603708">
    <property type="component" value="Unassembled WGS sequence"/>
</dbReference>
<keyword evidence="3" id="KW-1185">Reference proteome</keyword>
<proteinExistence type="predicted"/>
<protein>
    <recommendedName>
        <fullName evidence="4">Secreted protein</fullName>
    </recommendedName>
</protein>
<sequence>MNARQRRTTRLLTVTAAVVSTAVLAVGPARAAEDSTAITTPEGCGGLDYDDYGPGAAGGGDNDDYFVIHDYCGDYHGVKAWAWQNGTYLGGRYNGNGLAGAAVVWDPFKDDNVAPHDRIGMKVCLVDGDDGAPFACTSYTFTSIDG</sequence>
<evidence type="ECO:0008006" key="4">
    <source>
        <dbReference type="Google" id="ProtNLM"/>
    </source>
</evidence>
<dbReference type="RefSeq" id="WP_189935738.1">
    <property type="nucleotide sequence ID" value="NZ_BNCD01000016.1"/>
</dbReference>
<gene>
    <name evidence="2" type="ORF">GCM10018793_49770</name>
</gene>
<evidence type="ECO:0000256" key="1">
    <source>
        <dbReference type="SAM" id="SignalP"/>
    </source>
</evidence>
<reference evidence="2" key="1">
    <citation type="journal article" date="2014" name="Int. J. Syst. Evol. Microbiol.">
        <title>Complete genome sequence of Corynebacterium casei LMG S-19264T (=DSM 44701T), isolated from a smear-ripened cheese.</title>
        <authorList>
            <consortium name="US DOE Joint Genome Institute (JGI-PGF)"/>
            <person name="Walter F."/>
            <person name="Albersmeier A."/>
            <person name="Kalinowski J."/>
            <person name="Ruckert C."/>
        </authorList>
    </citation>
    <scope>NUCLEOTIDE SEQUENCE</scope>
    <source>
        <strain evidence="2">JCM 5069</strain>
    </source>
</reference>
<comment type="caution">
    <text evidence="2">The sequence shown here is derived from an EMBL/GenBank/DDBJ whole genome shotgun (WGS) entry which is preliminary data.</text>
</comment>
<dbReference type="AlphaFoldDB" id="A0A919GHL3"/>
<reference evidence="2" key="2">
    <citation type="submission" date="2020-09" db="EMBL/GenBank/DDBJ databases">
        <authorList>
            <person name="Sun Q."/>
            <person name="Ohkuma M."/>
        </authorList>
    </citation>
    <scope>NUCLEOTIDE SEQUENCE</scope>
    <source>
        <strain evidence="2">JCM 5069</strain>
    </source>
</reference>
<feature type="signal peptide" evidence="1">
    <location>
        <begin position="1"/>
        <end position="31"/>
    </location>
</feature>
<dbReference type="EMBL" id="BNCD01000016">
    <property type="protein sequence ID" value="GHH84679.1"/>
    <property type="molecule type" value="Genomic_DNA"/>
</dbReference>
<keyword evidence="1" id="KW-0732">Signal</keyword>
<evidence type="ECO:0000313" key="2">
    <source>
        <dbReference type="EMBL" id="GHH84679.1"/>
    </source>
</evidence>
<accession>A0A919GHL3</accession>
<organism evidence="2 3">
    <name type="scientific">Streptomyces sulfonofaciens</name>
    <dbReference type="NCBI Taxonomy" id="68272"/>
    <lineage>
        <taxon>Bacteria</taxon>
        <taxon>Bacillati</taxon>
        <taxon>Actinomycetota</taxon>
        <taxon>Actinomycetes</taxon>
        <taxon>Kitasatosporales</taxon>
        <taxon>Streptomycetaceae</taxon>
        <taxon>Streptomyces</taxon>
    </lineage>
</organism>
<feature type="chain" id="PRO_5037389774" description="Secreted protein" evidence="1">
    <location>
        <begin position="32"/>
        <end position="146"/>
    </location>
</feature>
<evidence type="ECO:0000313" key="3">
    <source>
        <dbReference type="Proteomes" id="UP000603708"/>
    </source>
</evidence>
<name>A0A919GHL3_9ACTN</name>